<keyword evidence="1" id="KW-0812">Transmembrane</keyword>
<keyword evidence="1" id="KW-1133">Transmembrane helix</keyword>
<name>A0A1I6LVC0_9EURY</name>
<evidence type="ECO:0000313" key="3">
    <source>
        <dbReference type="Proteomes" id="UP000199062"/>
    </source>
</evidence>
<evidence type="ECO:0000256" key="1">
    <source>
        <dbReference type="SAM" id="Phobius"/>
    </source>
</evidence>
<sequence length="164" mass="18275">MALELVSGVVLSLFAFGTAIFYILSRIERFVLPLAFDVDAETVDDDDVRFVHRVLKHLIPVLPPSYGFVILFGTVALLYQGFERGWDWPSVVIITYYWGISGYSLVFGDIIGAVNRVKNTSSNSDIQSVRQGVRELLVQHHLGLAANLGVVVLEFTLIVWLSFG</sequence>
<keyword evidence="3" id="KW-1185">Reference proteome</keyword>
<feature type="transmembrane region" description="Helical" evidence="1">
    <location>
        <begin position="144"/>
        <end position="163"/>
    </location>
</feature>
<feature type="transmembrane region" description="Helical" evidence="1">
    <location>
        <begin position="58"/>
        <end position="79"/>
    </location>
</feature>
<proteinExistence type="predicted"/>
<accession>A0A1I6LVC0</accession>
<dbReference type="AlphaFoldDB" id="A0A1I6LVC0"/>
<evidence type="ECO:0000313" key="2">
    <source>
        <dbReference type="EMBL" id="SFS07202.1"/>
    </source>
</evidence>
<gene>
    <name evidence="2" type="ORF">SAMN05216559_3173</name>
</gene>
<dbReference type="Proteomes" id="UP000199062">
    <property type="component" value="Unassembled WGS sequence"/>
</dbReference>
<protein>
    <submittedName>
        <fullName evidence="2">Uncharacterized protein</fullName>
    </submittedName>
</protein>
<feature type="transmembrane region" description="Helical" evidence="1">
    <location>
        <begin position="6"/>
        <end position="24"/>
    </location>
</feature>
<dbReference type="OrthoDB" id="376404at2157"/>
<reference evidence="2 3" key="1">
    <citation type="submission" date="2016-10" db="EMBL/GenBank/DDBJ databases">
        <authorList>
            <person name="de Groot N.N."/>
        </authorList>
    </citation>
    <scope>NUCLEOTIDE SEQUENCE [LARGE SCALE GENOMIC DNA]</scope>
    <source>
        <strain evidence="2 3">CGMCC 1.10457</strain>
    </source>
</reference>
<organism evidence="2 3">
    <name type="scientific">Halomicrobium zhouii</name>
    <dbReference type="NCBI Taxonomy" id="767519"/>
    <lineage>
        <taxon>Archaea</taxon>
        <taxon>Methanobacteriati</taxon>
        <taxon>Methanobacteriota</taxon>
        <taxon>Stenosarchaea group</taxon>
        <taxon>Halobacteria</taxon>
        <taxon>Halobacteriales</taxon>
        <taxon>Haloarculaceae</taxon>
        <taxon>Halomicrobium</taxon>
    </lineage>
</organism>
<dbReference type="EMBL" id="FOZK01000003">
    <property type="protein sequence ID" value="SFS07202.1"/>
    <property type="molecule type" value="Genomic_DNA"/>
</dbReference>
<dbReference type="RefSeq" id="WP_089817509.1">
    <property type="nucleotide sequence ID" value="NZ_FOZK01000003.1"/>
</dbReference>
<feature type="transmembrane region" description="Helical" evidence="1">
    <location>
        <begin position="91"/>
        <end position="114"/>
    </location>
</feature>
<keyword evidence="1" id="KW-0472">Membrane</keyword>